<evidence type="ECO:0000313" key="4">
    <source>
        <dbReference type="Proteomes" id="UP001595960"/>
    </source>
</evidence>
<accession>A0ABV9R7R6</accession>
<protein>
    <submittedName>
        <fullName evidence="3">Serine hydrolase domain-containing protein</fullName>
        <ecNumber evidence="3">3.-.-.-</ecNumber>
    </submittedName>
</protein>
<dbReference type="InterPro" id="IPR012338">
    <property type="entry name" value="Beta-lactam/transpept-like"/>
</dbReference>
<feature type="domain" description="Beta-lactamase-related" evidence="2">
    <location>
        <begin position="58"/>
        <end position="343"/>
    </location>
</feature>
<dbReference type="InterPro" id="IPR050491">
    <property type="entry name" value="AmpC-like"/>
</dbReference>
<keyword evidence="4" id="KW-1185">Reference proteome</keyword>
<dbReference type="PANTHER" id="PTHR46825">
    <property type="entry name" value="D-ALANYL-D-ALANINE-CARBOXYPEPTIDASE/ENDOPEPTIDASE AMPH"/>
    <property type="match status" value="1"/>
</dbReference>
<dbReference type="RefSeq" id="WP_204391468.1">
    <property type="nucleotide sequence ID" value="NZ_JAFBBW010000001.1"/>
</dbReference>
<dbReference type="GO" id="GO:0016787">
    <property type="term" value="F:hydrolase activity"/>
    <property type="evidence" value="ECO:0007669"/>
    <property type="project" value="UniProtKB-KW"/>
</dbReference>
<evidence type="ECO:0000256" key="1">
    <source>
        <dbReference type="SAM" id="MobiDB-lite"/>
    </source>
</evidence>
<dbReference type="SUPFAM" id="SSF56601">
    <property type="entry name" value="beta-lactamase/transpeptidase-like"/>
    <property type="match status" value="1"/>
</dbReference>
<keyword evidence="3" id="KW-0378">Hydrolase</keyword>
<name>A0ABV9R7R6_9MICO</name>
<dbReference type="InterPro" id="IPR001466">
    <property type="entry name" value="Beta-lactam-related"/>
</dbReference>
<feature type="region of interest" description="Disordered" evidence="1">
    <location>
        <begin position="134"/>
        <end position="162"/>
    </location>
</feature>
<dbReference type="EC" id="3.-.-.-" evidence="3"/>
<dbReference type="Proteomes" id="UP001595960">
    <property type="component" value="Unassembled WGS sequence"/>
</dbReference>
<evidence type="ECO:0000313" key="3">
    <source>
        <dbReference type="EMBL" id="MFC4828395.1"/>
    </source>
</evidence>
<dbReference type="Gene3D" id="3.40.710.10">
    <property type="entry name" value="DD-peptidase/beta-lactamase superfamily"/>
    <property type="match status" value="1"/>
</dbReference>
<sequence length="359" mass="37962">MAAHRVAHRRLALLIAGIAGVAAMSGCLYGPPYDQLLTGDEQLLEIAREDYTDAGDQVAMAVVDGDEVRTAFVSADASTRFELGSATRGLTGLLLADSIERGEVSLDDTVGEYLDLGDAPAAALTLRQLATHHSELPQDPLGPGAWENPTPDPEASAPPDRGGLDALLGRVARIDLVPELEYNVSDFDAALIGQALAAATGTRYADLLEERVLGPIGMEDAVVVESADLLPSGLAQGHDRWGRKVASRGSGAYSPATGLVVTIDDMIALARAVVDGPFADSEALDPAAETRWPRIDIGYFWERYALDRGHAVYIVGSSAGFSAALLAEPDARRASVLLSNAEVDWPWSRVLPLLATIEE</sequence>
<reference evidence="4" key="1">
    <citation type="journal article" date="2019" name="Int. J. Syst. Evol. Microbiol.">
        <title>The Global Catalogue of Microorganisms (GCM) 10K type strain sequencing project: providing services to taxonomists for standard genome sequencing and annotation.</title>
        <authorList>
            <consortium name="The Broad Institute Genomics Platform"/>
            <consortium name="The Broad Institute Genome Sequencing Center for Infectious Disease"/>
            <person name="Wu L."/>
            <person name="Ma J."/>
        </authorList>
    </citation>
    <scope>NUCLEOTIDE SEQUENCE [LARGE SCALE GENOMIC DNA]</scope>
    <source>
        <strain evidence="4">CGMCC 1.12192</strain>
    </source>
</reference>
<evidence type="ECO:0000259" key="2">
    <source>
        <dbReference type="Pfam" id="PF00144"/>
    </source>
</evidence>
<proteinExistence type="predicted"/>
<dbReference type="PANTHER" id="PTHR46825:SF9">
    <property type="entry name" value="BETA-LACTAMASE-RELATED DOMAIN-CONTAINING PROTEIN"/>
    <property type="match status" value="1"/>
</dbReference>
<organism evidence="3 4">
    <name type="scientific">Agromyces aurantiacus</name>
    <dbReference type="NCBI Taxonomy" id="165814"/>
    <lineage>
        <taxon>Bacteria</taxon>
        <taxon>Bacillati</taxon>
        <taxon>Actinomycetota</taxon>
        <taxon>Actinomycetes</taxon>
        <taxon>Micrococcales</taxon>
        <taxon>Microbacteriaceae</taxon>
        <taxon>Agromyces</taxon>
    </lineage>
</organism>
<dbReference type="PROSITE" id="PS51257">
    <property type="entry name" value="PROKAR_LIPOPROTEIN"/>
    <property type="match status" value="1"/>
</dbReference>
<dbReference type="Pfam" id="PF00144">
    <property type="entry name" value="Beta-lactamase"/>
    <property type="match status" value="1"/>
</dbReference>
<gene>
    <name evidence="3" type="ORF">ACFPER_06320</name>
</gene>
<comment type="caution">
    <text evidence="3">The sequence shown here is derived from an EMBL/GenBank/DDBJ whole genome shotgun (WGS) entry which is preliminary data.</text>
</comment>
<dbReference type="EMBL" id="JBHSJC010000001">
    <property type="protein sequence ID" value="MFC4828395.1"/>
    <property type="molecule type" value="Genomic_DNA"/>
</dbReference>